<keyword evidence="2" id="KW-0472">Membrane</keyword>
<accession>A0AAN9AUG1</accession>
<proteinExistence type="predicted"/>
<name>A0AAN9AUG1_9CAEN</name>
<evidence type="ECO:0000256" key="2">
    <source>
        <dbReference type="SAM" id="Phobius"/>
    </source>
</evidence>
<keyword evidence="2" id="KW-0812">Transmembrane</keyword>
<keyword evidence="2" id="KW-1133">Transmembrane helix</keyword>
<feature type="compositionally biased region" description="Polar residues" evidence="1">
    <location>
        <begin position="278"/>
        <end position="288"/>
    </location>
</feature>
<protein>
    <submittedName>
        <fullName evidence="3">Uncharacterized protein</fullName>
    </submittedName>
</protein>
<comment type="caution">
    <text evidence="3">The sequence shown here is derived from an EMBL/GenBank/DDBJ whole genome shotgun (WGS) entry which is preliminary data.</text>
</comment>
<dbReference type="AlphaFoldDB" id="A0AAN9AUG1"/>
<dbReference type="EMBL" id="JBAMIC010000019">
    <property type="protein sequence ID" value="KAK7093525.1"/>
    <property type="molecule type" value="Genomic_DNA"/>
</dbReference>
<reference evidence="3 4" key="1">
    <citation type="submission" date="2024-02" db="EMBL/GenBank/DDBJ databases">
        <title>Chromosome-scale genome assembly of the rough periwinkle Littorina saxatilis.</title>
        <authorList>
            <person name="De Jode A."/>
            <person name="Faria R."/>
            <person name="Formenti G."/>
            <person name="Sims Y."/>
            <person name="Smith T.P."/>
            <person name="Tracey A."/>
            <person name="Wood J.M.D."/>
            <person name="Zagrodzka Z.B."/>
            <person name="Johannesson K."/>
            <person name="Butlin R.K."/>
            <person name="Leder E.H."/>
        </authorList>
    </citation>
    <scope>NUCLEOTIDE SEQUENCE [LARGE SCALE GENOMIC DNA]</scope>
    <source>
        <strain evidence="3">Snail1</strain>
        <tissue evidence="3">Muscle</tissue>
    </source>
</reference>
<gene>
    <name evidence="3" type="ORF">V1264_007260</name>
</gene>
<evidence type="ECO:0000256" key="1">
    <source>
        <dbReference type="SAM" id="MobiDB-lite"/>
    </source>
</evidence>
<sequence length="288" mass="31036">MEPHNLQCKKKAGESCETDDECAAGRSCDSAIYEVLYRGRIFRLGLKAQGQCSLLLGESCFGPLSNNCGTEATCDTNYECKLNIDGDCSDERVVLCKQGTFCDWLKKCRLNIGANCSENAECPTGALCEQQTCECLPGAATAFEVLCEPETGRVGASCNAVDSPCNLEGTQCLDGVCACTGGLNTTQTFTCFGLRALKATSEAIGTTWLVTSLVAALILTIAFMVGFVHFRGENKKKTEELRTQRRESMVQLRKLSEEVDAPNDPQNVGSASRFEPAMSSSDAWSDTV</sequence>
<feature type="region of interest" description="Disordered" evidence="1">
    <location>
        <begin position="254"/>
        <end position="288"/>
    </location>
</feature>
<evidence type="ECO:0000313" key="4">
    <source>
        <dbReference type="Proteomes" id="UP001374579"/>
    </source>
</evidence>
<keyword evidence="4" id="KW-1185">Reference proteome</keyword>
<feature type="transmembrane region" description="Helical" evidence="2">
    <location>
        <begin position="208"/>
        <end position="230"/>
    </location>
</feature>
<dbReference type="Proteomes" id="UP001374579">
    <property type="component" value="Unassembled WGS sequence"/>
</dbReference>
<evidence type="ECO:0000313" key="3">
    <source>
        <dbReference type="EMBL" id="KAK7093525.1"/>
    </source>
</evidence>
<organism evidence="3 4">
    <name type="scientific">Littorina saxatilis</name>
    <dbReference type="NCBI Taxonomy" id="31220"/>
    <lineage>
        <taxon>Eukaryota</taxon>
        <taxon>Metazoa</taxon>
        <taxon>Spiralia</taxon>
        <taxon>Lophotrochozoa</taxon>
        <taxon>Mollusca</taxon>
        <taxon>Gastropoda</taxon>
        <taxon>Caenogastropoda</taxon>
        <taxon>Littorinimorpha</taxon>
        <taxon>Littorinoidea</taxon>
        <taxon>Littorinidae</taxon>
        <taxon>Littorina</taxon>
    </lineage>
</organism>